<evidence type="ECO:0000313" key="2">
    <source>
        <dbReference type="EMBL" id="RAK68458.1"/>
    </source>
</evidence>
<keyword evidence="3" id="KW-1185">Reference proteome</keyword>
<evidence type="ECO:0000256" key="1">
    <source>
        <dbReference type="SAM" id="MobiDB-lite"/>
    </source>
</evidence>
<dbReference type="InterPro" id="IPR019704">
    <property type="entry name" value="Flagellar_assmbl_FliX_class2"/>
</dbReference>
<dbReference type="OrthoDB" id="7173192at2"/>
<dbReference type="Proteomes" id="UP000249524">
    <property type="component" value="Unassembled WGS sequence"/>
</dbReference>
<comment type="caution">
    <text evidence="2">The sequence shown here is derived from an EMBL/GenBank/DDBJ whole genome shotgun (WGS) entry which is preliminary data.</text>
</comment>
<feature type="region of interest" description="Disordered" evidence="1">
    <location>
        <begin position="1"/>
        <end position="35"/>
    </location>
</feature>
<evidence type="ECO:0000313" key="3">
    <source>
        <dbReference type="Proteomes" id="UP000249524"/>
    </source>
</evidence>
<keyword evidence="2" id="KW-0969">Cilium</keyword>
<dbReference type="GO" id="GO:0044781">
    <property type="term" value="P:bacterial-type flagellum organization"/>
    <property type="evidence" value="ECO:0007669"/>
    <property type="project" value="InterPro"/>
</dbReference>
<dbReference type="EMBL" id="QFYS01000001">
    <property type="protein sequence ID" value="RAK68458.1"/>
    <property type="molecule type" value="Genomic_DNA"/>
</dbReference>
<sequence>MKVTGTGGLSQTSGAKPARSGGGGEGFRVGASSAPAAPAQVAAASGVASVMGVEALIALQDVGTPTERRRRSVSRAGRLLDSLDDLKVALLGGDLSAAQVEALGRAVREQRMATDDPKLEAVLDEIETRAAVELAKLEAVRGRR</sequence>
<dbReference type="AlphaFoldDB" id="A0A328BTU6"/>
<keyword evidence="2" id="KW-0282">Flagellum</keyword>
<reference evidence="2 3" key="1">
    <citation type="submission" date="2018-05" db="EMBL/GenBank/DDBJ databases">
        <authorList>
            <person name="Lanie J.A."/>
            <person name="Ng W.-L."/>
            <person name="Kazmierczak K.M."/>
            <person name="Andrzejewski T.M."/>
            <person name="Davidsen T.M."/>
            <person name="Wayne K.J."/>
            <person name="Tettelin H."/>
            <person name="Glass J.I."/>
            <person name="Rusch D."/>
            <person name="Podicherti R."/>
            <person name="Tsui H.-C.T."/>
            <person name="Winkler M.E."/>
        </authorList>
    </citation>
    <scope>NUCLEOTIDE SEQUENCE [LARGE SCALE GENOMIC DNA]</scope>
    <source>
        <strain evidence="2 3">BUT-10</strain>
    </source>
</reference>
<accession>A0A328BTU6</accession>
<name>A0A328BTU6_9CAUL</name>
<dbReference type="RefSeq" id="WP_111273950.1">
    <property type="nucleotide sequence ID" value="NZ_QFYS01000001.1"/>
</dbReference>
<protein>
    <submittedName>
        <fullName evidence="2">Flagellar assembly protein FliX</fullName>
    </submittedName>
</protein>
<proteinExistence type="predicted"/>
<keyword evidence="2" id="KW-0966">Cell projection</keyword>
<dbReference type="Pfam" id="PF10768">
    <property type="entry name" value="FliX"/>
    <property type="match status" value="1"/>
</dbReference>
<gene>
    <name evidence="2" type="ORF">DJ019_00035</name>
</gene>
<organism evidence="2 3">
    <name type="scientific">Phenylobacterium kunshanense</name>
    <dbReference type="NCBI Taxonomy" id="1445034"/>
    <lineage>
        <taxon>Bacteria</taxon>
        <taxon>Pseudomonadati</taxon>
        <taxon>Pseudomonadota</taxon>
        <taxon>Alphaproteobacteria</taxon>
        <taxon>Caulobacterales</taxon>
        <taxon>Caulobacteraceae</taxon>
        <taxon>Phenylobacterium</taxon>
    </lineage>
</organism>